<evidence type="ECO:0000313" key="2">
    <source>
        <dbReference type="Proteomes" id="UP000299102"/>
    </source>
</evidence>
<accession>A0A4C1U0I2</accession>
<keyword evidence="2" id="KW-1185">Reference proteome</keyword>
<evidence type="ECO:0000313" key="1">
    <source>
        <dbReference type="EMBL" id="GBP19737.1"/>
    </source>
</evidence>
<gene>
    <name evidence="1" type="ORF">EVAR_8897_1</name>
</gene>
<organism evidence="1 2">
    <name type="scientific">Eumeta variegata</name>
    <name type="common">Bagworm moth</name>
    <name type="synonym">Eumeta japonica</name>
    <dbReference type="NCBI Taxonomy" id="151549"/>
    <lineage>
        <taxon>Eukaryota</taxon>
        <taxon>Metazoa</taxon>
        <taxon>Ecdysozoa</taxon>
        <taxon>Arthropoda</taxon>
        <taxon>Hexapoda</taxon>
        <taxon>Insecta</taxon>
        <taxon>Pterygota</taxon>
        <taxon>Neoptera</taxon>
        <taxon>Endopterygota</taxon>
        <taxon>Lepidoptera</taxon>
        <taxon>Glossata</taxon>
        <taxon>Ditrysia</taxon>
        <taxon>Tineoidea</taxon>
        <taxon>Psychidae</taxon>
        <taxon>Oiketicinae</taxon>
        <taxon>Eumeta</taxon>
    </lineage>
</organism>
<proteinExistence type="predicted"/>
<dbReference type="EMBL" id="BGZK01000111">
    <property type="protein sequence ID" value="GBP19737.1"/>
    <property type="molecule type" value="Genomic_DNA"/>
</dbReference>
<sequence>MGTRARRRNSRGALNLCIASFAGNSERFLHDNYCKKREWVEERDREVRRKYRGIEVGNSFKPGVVTRSRLSTRTKPLYIKKIGILSTTCRWSGEGRNSRGTPDEQRGDRLKAATAGQVADSIHFEPLKSIWL</sequence>
<name>A0A4C1U0I2_EUMVA</name>
<protein>
    <submittedName>
        <fullName evidence="1">Uncharacterized protein</fullName>
    </submittedName>
</protein>
<dbReference type="Proteomes" id="UP000299102">
    <property type="component" value="Unassembled WGS sequence"/>
</dbReference>
<comment type="caution">
    <text evidence="1">The sequence shown here is derived from an EMBL/GenBank/DDBJ whole genome shotgun (WGS) entry which is preliminary data.</text>
</comment>
<reference evidence="1 2" key="1">
    <citation type="journal article" date="2019" name="Commun. Biol.">
        <title>The bagworm genome reveals a unique fibroin gene that provides high tensile strength.</title>
        <authorList>
            <person name="Kono N."/>
            <person name="Nakamura H."/>
            <person name="Ohtoshi R."/>
            <person name="Tomita M."/>
            <person name="Numata K."/>
            <person name="Arakawa K."/>
        </authorList>
    </citation>
    <scope>NUCLEOTIDE SEQUENCE [LARGE SCALE GENOMIC DNA]</scope>
</reference>
<dbReference type="AlphaFoldDB" id="A0A4C1U0I2"/>